<dbReference type="SMART" id="SM00823">
    <property type="entry name" value="PKS_PP"/>
    <property type="match status" value="4"/>
</dbReference>
<dbReference type="CDD" id="cd17643">
    <property type="entry name" value="A_NRPS_Cytc1-like"/>
    <property type="match status" value="1"/>
</dbReference>
<dbReference type="PROSITE" id="PS00455">
    <property type="entry name" value="AMP_BINDING"/>
    <property type="match status" value="4"/>
</dbReference>
<dbReference type="Gene3D" id="2.30.38.10">
    <property type="entry name" value="Luciferase, Domain 3"/>
    <property type="match status" value="3"/>
</dbReference>
<dbReference type="FunFam" id="3.40.50.980:FF:000001">
    <property type="entry name" value="Non-ribosomal peptide synthetase"/>
    <property type="match status" value="3"/>
</dbReference>
<dbReference type="Pfam" id="PF00668">
    <property type="entry name" value="Condensation"/>
    <property type="match status" value="4"/>
</dbReference>
<dbReference type="RefSeq" id="WP_011436871.1">
    <property type="nucleotide sequence ID" value="NC_007777.1"/>
</dbReference>
<evidence type="ECO:0000256" key="2">
    <source>
        <dbReference type="ARBA" id="ARBA00022450"/>
    </source>
</evidence>
<dbReference type="InterPro" id="IPR001031">
    <property type="entry name" value="Thioesterase"/>
</dbReference>
<evidence type="ECO:0000313" key="5">
    <source>
        <dbReference type="EMBL" id="ABD11826.1"/>
    </source>
</evidence>
<dbReference type="Gene3D" id="1.10.1200.10">
    <property type="entry name" value="ACP-like"/>
    <property type="match status" value="3"/>
</dbReference>
<keyword evidence="2" id="KW-0596">Phosphopantetheine</keyword>
<dbReference type="InterPro" id="IPR000873">
    <property type="entry name" value="AMP-dep_synth/lig_dom"/>
</dbReference>
<dbReference type="GO" id="GO:0043041">
    <property type="term" value="P:amino acid activation for nonribosomal peptide biosynthetic process"/>
    <property type="evidence" value="ECO:0007669"/>
    <property type="project" value="TreeGrafter"/>
</dbReference>
<dbReference type="Proteomes" id="UP000001937">
    <property type="component" value="Chromosome"/>
</dbReference>
<dbReference type="NCBIfam" id="TIGR01733">
    <property type="entry name" value="AA-adenyl-dom"/>
    <property type="match status" value="4"/>
</dbReference>
<dbReference type="InterPro" id="IPR009081">
    <property type="entry name" value="PP-bd_ACP"/>
</dbReference>
<dbReference type="CDD" id="cd17646">
    <property type="entry name" value="A_NRPS_AB3403-like"/>
    <property type="match status" value="1"/>
</dbReference>
<dbReference type="InterPro" id="IPR001242">
    <property type="entry name" value="Condensation_dom"/>
</dbReference>
<dbReference type="FunFam" id="3.30.559.10:FF:000012">
    <property type="entry name" value="Non-ribosomal peptide synthetase"/>
    <property type="match status" value="2"/>
</dbReference>
<dbReference type="FunFam" id="1.10.1200.10:FF:000016">
    <property type="entry name" value="Non-ribosomal peptide synthase"/>
    <property type="match status" value="4"/>
</dbReference>
<dbReference type="Pfam" id="PF00975">
    <property type="entry name" value="Thioesterase"/>
    <property type="match status" value="1"/>
</dbReference>
<dbReference type="InterPro" id="IPR020802">
    <property type="entry name" value="TesA-like"/>
</dbReference>
<dbReference type="Gene3D" id="3.40.50.1820">
    <property type="entry name" value="alpha/beta hydrolase"/>
    <property type="match status" value="1"/>
</dbReference>
<evidence type="ECO:0000256" key="1">
    <source>
        <dbReference type="ARBA" id="ARBA00001957"/>
    </source>
</evidence>
<dbReference type="OrthoDB" id="2472181at2"/>
<dbReference type="GO" id="GO:0005829">
    <property type="term" value="C:cytosol"/>
    <property type="evidence" value="ECO:0007669"/>
    <property type="project" value="TreeGrafter"/>
</dbReference>
<dbReference type="PROSITE" id="PS00012">
    <property type="entry name" value="PHOSPHOPANTETHEINE"/>
    <property type="match status" value="3"/>
</dbReference>
<sequence length="4489" mass="478220">MKRSALSEVWPLSPLQEGLLFHATFDEQAVDVYSGQHVMELEGPLDAEVLRASGQAMLDRHANLRAGFRQTAGLAQPVQVIAARVALPWREADVSALPSAGAEAEADRLAAEDLDRGFDPAVPPLLRFLLIRFGARRHRLVITNHHILLDGWSLPIFKRELFGVYRAGGDSSGLKPVPPYRDYLVWLSRQDRQAARAAWRRELDGKQEPTRVVVADPGRDPVMTELTELRLGPEPTGALRELAQAHGVTLNTVVQGAWAMLVSRLAGRSDVVFGAVVAGRPPELPGVEDMLGLFINTLPVRVPLDPAQRVCDMLAALQARQSALTAHQYLGLAEIQREAGPGAVFDTLVVYENYPFDPTVAPAAPAAADPDSLRVTSRGGRQAAHYPLTLGIRPGRDGLALHVDYRPDLFDQRTAAELLARLVRILEAVAADPGVLVGRVPVLGAAEWVRVVEEWNDTGVGVGVGTLPGVFGGWVAAGRDVVAVVSGGVRVTYGELEVAANRVARDLVAAGVRSGDRVGVVMERSVELVAVLVGVVKVGAAYVPVDVEWPVVRVGRVLAEAGVRVVVADVGVSDLPGSVGVVWAGGWVDGEGECGPPAVRVGADDVAYVMYTSGSTGVPKGVAVTHAGVVGLAADRCWSREVHGRVLFHASHAFDASTWELWVALLSGGQVVVAPAGRVDAGVLKGLISDFGPTVVHVTAGLFAAVAEEAPGCFVGVREVVTGGDVVSAAAVVRVVEACPGVVVRQLYGPTEVTVCATVFEVRPGDEVASVVPIGRPMDNTRVFVLDRFLQPVPPGVTGELYVAGVGLARGYFGRPGLTGERFVACPFSGSGERMYRTGDLGRWTGEGQLVFAGRVDGQVKVRGFRIELGEVEAVLGLYPGVGRCVVVVREDEPGQKRLVAYVVASEGEALDTVQIRDFVAGLLPEYMVPAVVVVLSGLPLTGQGKVDRGALPVPDFAGRVGGRSPRTAVEEVLCGLFAEVLRLERVGVEDSFFDLGGDSLLAMRLIARVRGALGAEVSIHDLFTAQTPAGVARLVGGDGTARTALVAGRRPAVLPLSFGQARMWFLNRLQEGSAVYNMPMALRLRGDLDRAALRAALADVATRHESLRTVFPDSDGLPFQQILAGGPELVVQDTDERELPGLLAAEASRPFDVRHELPWRASLFALSPQEHMLLLVMHHIAADGWSMGVLTRDLSAAYAARLSGQEPSWAPLPVQYADFAVWQREVLGSEDDPDSLISRQLAYWRSTLAELPAELTLPVDRQRPPVASFAGGSVPLRLGPQVHARLTGLAQDERATLFMVMQAAIAVLLSGLGAGTDIALGTPVAGRGDAAVDDLIGFFVNTLVLRTDLGGDPSFAELLGRVREMNLAAYAHQDVPFERLVEELQPARSLSRHPLFQVMLTFQNTHQDGGWELPGLSVRPERSGSDVAKFDLSFSLAENRTPDGELAGISGAVGYSADLFDQRTAEETANRLVRVLEAVAADPTLRVSQVPLLDETERARVVDGWNETGVVVPEVTLSELFEAQVRRSPGAVALVCEGRVVSYGELEVAANRLAWRLVGLGVGAERVVAVAVARSVELVVALLAVVKAGGAYLPVDPEYPASRVGLMLADADPVVVLCTAETVGGLPEHPAVRLMVDDGGVVRDCPGTSPGVVVRPGCPAYVMYTSGSTGVPKGVVVSHRGIVNRLLWMQGEYGLGGDDRVLQKTSSGFDVSVWEFFWPLVTGACLVVARPGGHRDPRYLVDLVVAERVTTVHFVPSMLGLFLDEEGAALCGGLRRVVCSGEVLPGELVERFQGVLPGVGLHNLYGPTEASVDVSFWACPPGVSGVVPIGGPIWNVRLFVLDGFLRPVPPGVVGELYIAGVGLARGYVGRSSLTGERFVACPFSGSGERMYRTGDLVRWRGDGVLVYVGRVDAQVKIRGLRIELGEVEAVLAGDGAVGRVAVVVREDQPGHRYLVAYVVAAAGRGVDAAGLREFAARRLPEYMVPAAVVELAELPLTLSGKLDRKALPAPDFAGLVTGRAPRTPAEELLCGLFAETLHLDRVGADDDFFNLGGDSLLAMRLIARVQAVLDVEVNIRELFAAPTPAGIARLASGGGSARTPLVAGQRPEEIPLSFGQTRMWFLNRLQEGSAVYNMPMALRLRGDLDRDALRAALKDVAQRHETLRTVFPDRDGVPFQKILDGGPELVVRATSERDLADLLAAEAARGFDVRSEPPWRAELLVLAEREHVLLLVVHHIAADGWSIGVLTRDLSTAYAARLAGREPSWAALPVQYADFSAWQRQILGSEDDPDSLISRQLAYWRQSLAGLPAELTLPVDRPRPAVASFTGGTVPLRVSAEAHARLAGIARDRKATMFMVVQAAVALLLSRLGAGTDIPLGTVIAGRGDPALDGLVGFFVNTLVLRTDAGGDPSFSDLVARVREVNLAAYAHQDVPFERLVEELQPDRSLARHPLFQVMMTFQTTHQDGGWELPGLSVQPQRSSSDAARFDLSFTVGEHHTAGGAPAGLDGAVGYSADLFDRATAEKLAGRLVRLLETVAADPALRASRVPVMDEAEWAQVVHAWNDTAWNDTALKVSDRTLPELFEAQVRRSPDAVAVVFQDVGLTYAELDAAAGRLAARLTEQGAGPERVVAVALPRSAEMLVALLAVLKTGAAYLPVDVGYPSSRVAFMLADADPAAVVCTAETARALPGHPAVRTVLDDPRTAEAPAARQPTASGRIDPRHPAYVIYTSGSTGTPKGVVISHRNLVTFLAAMRIRPGLTEADVLLAVTTLGFDIAGLELFLPLVVGGRVVVAEREVALDPRRLAAEIVRHSATVLQATPVTWRMLVDDGWAGSPGLKALCGGEALPPDLAEAMIERCAQVWNMYGPTETTIWSTCRQLTAGGGVSLGTPIAGTRTYVLDDLLQPVPPGVVGELYLAGPGLARGYWARAGLTGERFVACPFSGSGERMYRSGDLVRWTAAGELVFVGRADTQLKIRGFRVEVGEVEAVLAVFPGVTRVVVVAREDRPGHRYLVGYVVPGDVDGRAVREFAAERLPEYLVPAGVVALPALPVTPNGKLDRGALPAPDFGGLVTGGAPRTAVEEVLCSLFAEVLRLDRVGVDDGFFELGGDSLLAMRLIARVQAVLDVEVNIRALFAAPTPAGVARLLDGGGRPRAALVRAVRPAVVPLSYGQTRMWFLNRFQEGGAVYNMPFALRLTGELDVAALRAALGDVALRHESLRTVFPDTGGVPRQEVREGSPVLSVVEVAAEDVPLLLRAEVGRGFDVGRELPWRVSLFVVSAREHVLVVVVHHIAADGWSMGVLGRDLSAAYAARLSGRAPSWVGLPVQYADYALWQRAVLGSESDPGSLLSAQLGYWRSALAGLPVELVLPVDRPRPAVASYRGGAVPVRVGAGVHGRLVEVARAGQATLFMVVQAAVAVLLSRLGAGVDIPVGTAVAGRGAAALDDLVGFFVNTLVLRVGLGGDPSFAEVVGRVREVDLAAYAHQDVPFERLVEEVQPVRSLARHPLFQVMLTFQNAPRTSGWELPGLQVSQVRAGGGGAAKFDLSLALTEHRDAEGGAAGLAGVLEYSADLFDRSTAEGLVGRLVRLLEVVGADPGLRLSQVDVLADGEYDLVVRAWNGSAVGGSAVGGSAVGVSARTLPEMFQAQVVARPDAVAVVCEDVRLTYAELDAAVNRLARLLVGLGVGPERIVAVALPRSVEMVVALLAVLKAGAAYLPVDPEYPAARQAFMLADAAPVVTLGTARTVGALPEHGAVRVVVDAPDTVRVLAGLPGTAVRDAERVRSLRPGHPAYVIYTSGSTGTPKGVLIPQRNVAALIETAGRVYGLGADDVWSLFHSYAFDFSVWEMFGALLLGGRVVVVAHSVSRSPREFVELLSRTGVTVLSQTPSAFYQVIGELAAAGVGSSLRYVVFGGEALEPARLRQWYDRYPGDVPVLVNMYGITETTVHVTHIALDRERVVAGTGSVVGGPLPGVRTYVLDEFLRPVPPGVVGELYVAGAGLARGYLNRPALTGERFVACPFGGSGERMYRTGDLARWTGDGGLVFAGRADAQVKIRGFRIEPGEIEAVLSGHPAVDQVAVVMREDQPGHRHLVAYLVPHQEIGAAEIRAFVAGRLPEYMVPAVVVEVAELPLTANGKLDRAALPAPDFGALATGRGPRTAVEERLCALFAEVLDLARVGADDGFFDLGGDSLLAMRLIARIREVLGTELNVRTLFAEPTPAGVAASLETRGEDDDFDVLLPIRTEGTRPALFCVHPVEGISWRYTGLADHLPADLPIYGLQARGLARTEPLPRTVADMAADYFERIRSVQPTGPYHLLGWSLGGVVAHALATHIQARGEQVGLLAILDGYPASTAVRSRPEDGREVMPKVRGKMDQRLDRMIEQVVGRGDVGRGDVDGERLRRIRSVLDNTMRLGAEFTPDVLHGDLLLFVALLDRLPSQPAAEAPTLWRPYVDGRIDGHEISGAHQELMQAEHLAEIARVITEKLARHER</sequence>
<dbReference type="GO" id="GO:0044550">
    <property type="term" value="P:secondary metabolite biosynthetic process"/>
    <property type="evidence" value="ECO:0007669"/>
    <property type="project" value="UniProtKB-ARBA"/>
</dbReference>
<dbReference type="InterPro" id="IPR042099">
    <property type="entry name" value="ANL_N_sf"/>
</dbReference>
<dbReference type="PANTHER" id="PTHR45527:SF1">
    <property type="entry name" value="FATTY ACID SYNTHASE"/>
    <property type="match status" value="1"/>
</dbReference>
<gene>
    <name evidence="5" type="ordered locus">Francci3_2459</name>
</gene>
<dbReference type="InterPro" id="IPR025110">
    <property type="entry name" value="AMP-bd_C"/>
</dbReference>
<dbReference type="Gene3D" id="3.40.50.12780">
    <property type="entry name" value="N-terminal domain of ligase-like"/>
    <property type="match status" value="1"/>
</dbReference>
<dbReference type="Gene3D" id="3.30.300.30">
    <property type="match status" value="4"/>
</dbReference>
<dbReference type="SUPFAM" id="SSF53474">
    <property type="entry name" value="alpha/beta-Hydrolases"/>
    <property type="match status" value="1"/>
</dbReference>
<dbReference type="Gene3D" id="3.40.50.980">
    <property type="match status" value="6"/>
</dbReference>
<dbReference type="InterPro" id="IPR023213">
    <property type="entry name" value="CAT-like_dom_sf"/>
</dbReference>
<dbReference type="Pfam" id="PF00501">
    <property type="entry name" value="AMP-binding"/>
    <property type="match status" value="4"/>
</dbReference>
<dbReference type="Pfam" id="PF00550">
    <property type="entry name" value="PP-binding"/>
    <property type="match status" value="4"/>
</dbReference>
<reference evidence="5 6" key="1">
    <citation type="journal article" date="2007" name="Genome Res.">
        <title>Genome characteristics of facultatively symbiotic Frankia sp. strains reflect host range and host plant biogeography.</title>
        <authorList>
            <person name="Normand P."/>
            <person name="Lapierre P."/>
            <person name="Tisa L.S."/>
            <person name="Gogarten J.P."/>
            <person name="Alloisio N."/>
            <person name="Bagnarol E."/>
            <person name="Bassi C.A."/>
            <person name="Berry A.M."/>
            <person name="Bickhart D.M."/>
            <person name="Choisne N."/>
            <person name="Couloux A."/>
            <person name="Cournoyer B."/>
            <person name="Cruveiller S."/>
            <person name="Daubin V."/>
            <person name="Demange N."/>
            <person name="Francino M.P."/>
            <person name="Goltsman E."/>
            <person name="Huang Y."/>
            <person name="Kopp O.R."/>
            <person name="Labarre L."/>
            <person name="Lapidus A."/>
            <person name="Lavire C."/>
            <person name="Marechal J."/>
            <person name="Martinez M."/>
            <person name="Mastronunzio J.E."/>
            <person name="Mullin B.C."/>
            <person name="Niemann J."/>
            <person name="Pujic P."/>
            <person name="Rawnsley T."/>
            <person name="Rouy Z."/>
            <person name="Schenowitz C."/>
            <person name="Sellstedt A."/>
            <person name="Tavares F."/>
            <person name="Tomkins J.P."/>
            <person name="Vallenet D."/>
            <person name="Valverde C."/>
            <person name="Wall L.G."/>
            <person name="Wang Y."/>
            <person name="Medigue C."/>
            <person name="Benson D.R."/>
        </authorList>
    </citation>
    <scope>NUCLEOTIDE SEQUENCE [LARGE SCALE GENOMIC DNA]</scope>
    <source>
        <strain evidence="6">DSM 45818 / CECT 9043 / CcI3</strain>
    </source>
</reference>
<dbReference type="InterPro" id="IPR020845">
    <property type="entry name" value="AMP-binding_CS"/>
</dbReference>
<dbReference type="PhylomeDB" id="Q2JA66"/>
<dbReference type="InterPro" id="IPR010071">
    <property type="entry name" value="AA_adenyl_dom"/>
</dbReference>
<dbReference type="InterPro" id="IPR029058">
    <property type="entry name" value="AB_hydrolase_fold"/>
</dbReference>
<proteinExistence type="predicted"/>
<dbReference type="InterPro" id="IPR020806">
    <property type="entry name" value="PKS_PP-bd"/>
</dbReference>
<feature type="domain" description="Carrier" evidence="4">
    <location>
        <begin position="965"/>
        <end position="1040"/>
    </location>
</feature>
<dbReference type="FunFam" id="3.40.50.12780:FF:000012">
    <property type="entry name" value="Non-ribosomal peptide synthetase"/>
    <property type="match status" value="3"/>
</dbReference>
<feature type="domain" description="Carrier" evidence="4">
    <location>
        <begin position="4154"/>
        <end position="4229"/>
    </location>
</feature>
<dbReference type="FunFam" id="2.30.38.10:FF:000001">
    <property type="entry name" value="Non-ribosomal peptide synthetase PvdI"/>
    <property type="match status" value="3"/>
</dbReference>
<dbReference type="SUPFAM" id="SSF52777">
    <property type="entry name" value="CoA-dependent acyltransferases"/>
    <property type="match status" value="8"/>
</dbReference>
<dbReference type="PANTHER" id="PTHR45527">
    <property type="entry name" value="NONRIBOSOMAL PEPTIDE SYNTHETASE"/>
    <property type="match status" value="1"/>
</dbReference>
<dbReference type="CDD" id="cd12116">
    <property type="entry name" value="A_NRPS_Ta1_like"/>
    <property type="match status" value="1"/>
</dbReference>
<dbReference type="SMART" id="SM00824">
    <property type="entry name" value="PKS_TE"/>
    <property type="match status" value="1"/>
</dbReference>
<dbReference type="PROSITE" id="PS50075">
    <property type="entry name" value="CARRIER"/>
    <property type="match status" value="4"/>
</dbReference>
<dbReference type="GO" id="GO:0031177">
    <property type="term" value="F:phosphopantetheine binding"/>
    <property type="evidence" value="ECO:0007669"/>
    <property type="project" value="InterPro"/>
</dbReference>
<dbReference type="STRING" id="106370.Francci3_2459"/>
<name>Q2JA66_FRACC</name>
<dbReference type="FunFam" id="3.30.300.30:FF:000010">
    <property type="entry name" value="Enterobactin synthetase component F"/>
    <property type="match status" value="3"/>
</dbReference>
<dbReference type="InterPro" id="IPR045851">
    <property type="entry name" value="AMP-bd_C_sf"/>
</dbReference>
<dbReference type="FunFam" id="3.40.50.980:FF:000002">
    <property type="entry name" value="Enterobactin synthetase component F"/>
    <property type="match status" value="1"/>
</dbReference>
<keyword evidence="6" id="KW-1185">Reference proteome</keyword>
<dbReference type="Gene3D" id="3.30.559.10">
    <property type="entry name" value="Chloramphenicol acetyltransferase-like domain"/>
    <property type="match status" value="4"/>
</dbReference>
<dbReference type="CDD" id="cd19543">
    <property type="entry name" value="DCL_NRPS"/>
    <property type="match status" value="1"/>
</dbReference>
<protein>
    <submittedName>
        <fullName evidence="5">Amino acid adenylation</fullName>
    </submittedName>
</protein>
<dbReference type="NCBIfam" id="NF003417">
    <property type="entry name" value="PRK04813.1"/>
    <property type="match status" value="4"/>
</dbReference>
<dbReference type="eggNOG" id="COG1020">
    <property type="taxonomic scope" value="Bacteria"/>
</dbReference>
<dbReference type="CDD" id="cd19540">
    <property type="entry name" value="LCL_NRPS-like"/>
    <property type="match status" value="3"/>
</dbReference>
<dbReference type="Pfam" id="PF13193">
    <property type="entry name" value="AMP-binding_C"/>
    <property type="match status" value="4"/>
</dbReference>
<feature type="domain" description="Carrier" evidence="4">
    <location>
        <begin position="3075"/>
        <end position="3150"/>
    </location>
</feature>
<dbReference type="ESTHER" id="frasc-q2ja66">
    <property type="family name" value="Thioesterase"/>
</dbReference>
<dbReference type="GO" id="GO:0003824">
    <property type="term" value="F:catalytic activity"/>
    <property type="evidence" value="ECO:0007669"/>
    <property type="project" value="InterPro"/>
</dbReference>
<dbReference type="GO" id="GO:0072330">
    <property type="term" value="P:monocarboxylic acid biosynthetic process"/>
    <property type="evidence" value="ECO:0007669"/>
    <property type="project" value="UniProtKB-ARBA"/>
</dbReference>
<dbReference type="HOGENOM" id="CLU_000022_0_13_11"/>
<keyword evidence="3" id="KW-0597">Phosphoprotein</keyword>
<dbReference type="Gene3D" id="3.30.559.30">
    <property type="entry name" value="Nonribosomal peptide synthetase, condensation domain"/>
    <property type="match status" value="4"/>
</dbReference>
<accession>Q2JA66</accession>
<comment type="cofactor">
    <cofactor evidence="1">
        <name>pantetheine 4'-phosphate</name>
        <dbReference type="ChEBI" id="CHEBI:47942"/>
    </cofactor>
</comment>
<dbReference type="SUPFAM" id="SSF47336">
    <property type="entry name" value="ACP-like"/>
    <property type="match status" value="4"/>
</dbReference>
<dbReference type="KEGG" id="fra:Francci3_2459"/>
<evidence type="ECO:0000256" key="3">
    <source>
        <dbReference type="ARBA" id="ARBA00022553"/>
    </source>
</evidence>
<evidence type="ECO:0000259" key="4">
    <source>
        <dbReference type="PROSITE" id="PS50075"/>
    </source>
</evidence>
<organism evidence="5 6">
    <name type="scientific">Frankia casuarinae (strain DSM 45818 / CECT 9043 / HFP020203 / CcI3)</name>
    <dbReference type="NCBI Taxonomy" id="106370"/>
    <lineage>
        <taxon>Bacteria</taxon>
        <taxon>Bacillati</taxon>
        <taxon>Actinomycetota</taxon>
        <taxon>Actinomycetes</taxon>
        <taxon>Frankiales</taxon>
        <taxon>Frankiaceae</taxon>
        <taxon>Frankia</taxon>
    </lineage>
</organism>
<feature type="domain" description="Carrier" evidence="4">
    <location>
        <begin position="2021"/>
        <end position="2096"/>
    </location>
</feature>
<evidence type="ECO:0000313" key="6">
    <source>
        <dbReference type="Proteomes" id="UP000001937"/>
    </source>
</evidence>
<dbReference type="SUPFAM" id="SSF56801">
    <property type="entry name" value="Acetyl-CoA synthetase-like"/>
    <property type="match status" value="4"/>
</dbReference>
<dbReference type="InterPro" id="IPR006162">
    <property type="entry name" value="Ppantetheine_attach_site"/>
</dbReference>
<dbReference type="GO" id="GO:0008610">
    <property type="term" value="P:lipid biosynthetic process"/>
    <property type="evidence" value="ECO:0007669"/>
    <property type="project" value="UniProtKB-ARBA"/>
</dbReference>
<dbReference type="EMBL" id="CP000249">
    <property type="protein sequence ID" value="ABD11826.1"/>
    <property type="molecule type" value="Genomic_DNA"/>
</dbReference>
<dbReference type="InterPro" id="IPR036736">
    <property type="entry name" value="ACP-like_sf"/>
</dbReference>